<accession>W0DGD0</accession>
<gene>
    <name evidence="10" type="ORF">THERU_04815</name>
</gene>
<feature type="domain" description="ABC transporter" evidence="9">
    <location>
        <begin position="2"/>
        <end position="238"/>
    </location>
</feature>
<evidence type="ECO:0000256" key="4">
    <source>
        <dbReference type="ARBA" id="ARBA00022475"/>
    </source>
</evidence>
<dbReference type="CDD" id="cd03225">
    <property type="entry name" value="ABC_cobalt_CbiO_domain1"/>
    <property type="match status" value="1"/>
</dbReference>
<name>W0DGD0_9AQUI</name>
<dbReference type="Gene3D" id="3.40.50.300">
    <property type="entry name" value="P-loop containing nucleotide triphosphate hydrolases"/>
    <property type="match status" value="1"/>
</dbReference>
<dbReference type="FunFam" id="3.40.50.300:FF:000224">
    <property type="entry name" value="Energy-coupling factor transporter ATP-binding protein EcfA"/>
    <property type="match status" value="1"/>
</dbReference>
<keyword evidence="4" id="KW-1003">Cell membrane</keyword>
<keyword evidence="3" id="KW-0813">Transport</keyword>
<organism evidence="11">
    <name type="scientific">Thermocrinis ruber</name>
    <dbReference type="NCBI Taxonomy" id="75906"/>
    <lineage>
        <taxon>Bacteria</taxon>
        <taxon>Pseudomonadati</taxon>
        <taxon>Aquificota</taxon>
        <taxon>Aquificia</taxon>
        <taxon>Aquificales</taxon>
        <taxon>Aquificaceae</taxon>
        <taxon>Thermocrinis</taxon>
    </lineage>
</organism>
<dbReference type="GO" id="GO:0005524">
    <property type="term" value="F:ATP binding"/>
    <property type="evidence" value="ECO:0007669"/>
    <property type="project" value="UniProtKB-KW"/>
</dbReference>
<comment type="similarity">
    <text evidence="2">Belongs to the ABC transporter superfamily.</text>
</comment>
<reference evidence="10 11" key="1">
    <citation type="submission" date="2013-12" db="EMBL/GenBank/DDBJ databases">
        <authorList>
            <consortium name="DOE Joint Genome Institute"/>
            <person name="Eisen J."/>
            <person name="Huntemann M."/>
            <person name="Han J."/>
            <person name="Chen A."/>
            <person name="Kyrpides N."/>
            <person name="Mavromatis K."/>
            <person name="Markowitz V."/>
            <person name="Palaniappan K."/>
            <person name="Ivanova N."/>
            <person name="Schaumberg A."/>
            <person name="Pati A."/>
            <person name="Liolios K."/>
            <person name="Nordberg H.P."/>
            <person name="Cantor M.N."/>
            <person name="Hua S.X."/>
            <person name="Woyke T."/>
        </authorList>
    </citation>
    <scope>NUCLEOTIDE SEQUENCE [LARGE SCALE GENOMIC DNA]</scope>
    <source>
        <strain evidence="10 11">DSM 23557</strain>
    </source>
</reference>
<evidence type="ECO:0000313" key="11">
    <source>
        <dbReference type="Proteomes" id="UP000018914"/>
    </source>
</evidence>
<evidence type="ECO:0000259" key="9">
    <source>
        <dbReference type="PROSITE" id="PS50893"/>
    </source>
</evidence>
<comment type="subcellular location">
    <subcellularLocation>
        <location evidence="1">Cell membrane</location>
    </subcellularLocation>
</comment>
<evidence type="ECO:0000256" key="8">
    <source>
        <dbReference type="ARBA" id="ARBA00023136"/>
    </source>
</evidence>
<dbReference type="EMBL" id="CP007028">
    <property type="protein sequence ID" value="AHE96098.1"/>
    <property type="molecule type" value="Genomic_DNA"/>
</dbReference>
<sequence length="251" mass="28512">MIELRNVWFSYDGEFVLKDINLKVEKGERIVVLGINGSGKSTLLKLLNALLFPTKGTYLYKGKNIEKNAFKDKNFIKAFRKEVVLLFQNPDAMIFNPTVYDEIAFGLRQLGFEEKVVKERVLYWAEVFGLTQYLNKPPFILSGGQKQKLCLACLLVLEPEVLLLDEPTANLDPKSTGWLIDFLNELKGVTTITSTHNLSLAPELGNRLIVLREGGSIIYDGEAEAFLKDQEKLINAGLVHKHKDKPYYHLH</sequence>
<dbReference type="OrthoDB" id="197875at2"/>
<keyword evidence="7" id="KW-1278">Translocase</keyword>
<evidence type="ECO:0000256" key="3">
    <source>
        <dbReference type="ARBA" id="ARBA00022448"/>
    </source>
</evidence>
<dbReference type="HOGENOM" id="CLU_000604_1_22_0"/>
<dbReference type="eggNOG" id="COG1122">
    <property type="taxonomic scope" value="Bacteria"/>
</dbReference>
<dbReference type="PROSITE" id="PS50893">
    <property type="entry name" value="ABC_TRANSPORTER_2"/>
    <property type="match status" value="1"/>
</dbReference>
<keyword evidence="11" id="KW-1185">Reference proteome</keyword>
<dbReference type="InterPro" id="IPR003593">
    <property type="entry name" value="AAA+_ATPase"/>
</dbReference>
<keyword evidence="6" id="KW-0067">ATP-binding</keyword>
<dbReference type="InterPro" id="IPR017871">
    <property type="entry name" value="ABC_transporter-like_CS"/>
</dbReference>
<dbReference type="AlphaFoldDB" id="W0DGD0"/>
<dbReference type="InterPro" id="IPR027417">
    <property type="entry name" value="P-loop_NTPase"/>
</dbReference>
<dbReference type="PANTHER" id="PTHR43553">
    <property type="entry name" value="HEAVY METAL TRANSPORTER"/>
    <property type="match status" value="1"/>
</dbReference>
<dbReference type="InterPro" id="IPR003439">
    <property type="entry name" value="ABC_transporter-like_ATP-bd"/>
</dbReference>
<protein>
    <submittedName>
        <fullName evidence="10">ABC transporter</fullName>
    </submittedName>
</protein>
<dbReference type="InterPro" id="IPR050095">
    <property type="entry name" value="ECF_ABC_transporter_ATP-bd"/>
</dbReference>
<evidence type="ECO:0000313" key="10">
    <source>
        <dbReference type="EMBL" id="AHE96098.1"/>
    </source>
</evidence>
<dbReference type="GO" id="GO:0042626">
    <property type="term" value="F:ATPase-coupled transmembrane transporter activity"/>
    <property type="evidence" value="ECO:0007669"/>
    <property type="project" value="TreeGrafter"/>
</dbReference>
<evidence type="ECO:0000256" key="6">
    <source>
        <dbReference type="ARBA" id="ARBA00022840"/>
    </source>
</evidence>
<dbReference type="KEGG" id="trd:THERU_04815"/>
<dbReference type="InterPro" id="IPR015856">
    <property type="entry name" value="ABC_transpr_CbiO/EcfA_su"/>
</dbReference>
<evidence type="ECO:0000256" key="2">
    <source>
        <dbReference type="ARBA" id="ARBA00005417"/>
    </source>
</evidence>
<proteinExistence type="inferred from homology"/>
<dbReference type="SMART" id="SM00382">
    <property type="entry name" value="AAA"/>
    <property type="match status" value="1"/>
</dbReference>
<dbReference type="Proteomes" id="UP000018914">
    <property type="component" value="Chromosome"/>
</dbReference>
<dbReference type="GO" id="GO:0016887">
    <property type="term" value="F:ATP hydrolysis activity"/>
    <property type="evidence" value="ECO:0007669"/>
    <property type="project" value="InterPro"/>
</dbReference>
<dbReference type="GO" id="GO:0043190">
    <property type="term" value="C:ATP-binding cassette (ABC) transporter complex"/>
    <property type="evidence" value="ECO:0007669"/>
    <property type="project" value="TreeGrafter"/>
</dbReference>
<dbReference type="PATRIC" id="fig|75906.3.peg.938"/>
<keyword evidence="5" id="KW-0547">Nucleotide-binding</keyword>
<dbReference type="SUPFAM" id="SSF52540">
    <property type="entry name" value="P-loop containing nucleoside triphosphate hydrolases"/>
    <property type="match status" value="1"/>
</dbReference>
<keyword evidence="8" id="KW-0472">Membrane</keyword>
<evidence type="ECO:0000256" key="1">
    <source>
        <dbReference type="ARBA" id="ARBA00004236"/>
    </source>
</evidence>
<dbReference type="PROSITE" id="PS00211">
    <property type="entry name" value="ABC_TRANSPORTER_1"/>
    <property type="match status" value="1"/>
</dbReference>
<evidence type="ECO:0000256" key="5">
    <source>
        <dbReference type="ARBA" id="ARBA00022741"/>
    </source>
</evidence>
<dbReference type="STRING" id="75906.THERU_04815"/>
<evidence type="ECO:0000256" key="7">
    <source>
        <dbReference type="ARBA" id="ARBA00022967"/>
    </source>
</evidence>
<dbReference type="Pfam" id="PF00005">
    <property type="entry name" value="ABC_tran"/>
    <property type="match status" value="1"/>
</dbReference>